<name>A0A016XH65_9BURK</name>
<dbReference type="EMBL" id="JEMG01000001">
    <property type="protein sequence ID" value="EYC50907.1"/>
    <property type="molecule type" value="Genomic_DNA"/>
</dbReference>
<protein>
    <submittedName>
        <fullName evidence="2">Fimbrial protein</fullName>
    </submittedName>
</protein>
<gene>
    <name evidence="2" type="ORF">AZ34_07355</name>
</gene>
<keyword evidence="1" id="KW-0812">Transmembrane</keyword>
<dbReference type="AlphaFoldDB" id="A0A016XH65"/>
<dbReference type="eggNOG" id="COG4968">
    <property type="taxonomic scope" value="Bacteria"/>
</dbReference>
<organism evidence="2 3">
    <name type="scientific">Hylemonella gracilis str. Niagara R</name>
    <dbReference type="NCBI Taxonomy" id="1458275"/>
    <lineage>
        <taxon>Bacteria</taxon>
        <taxon>Pseudomonadati</taxon>
        <taxon>Pseudomonadota</taxon>
        <taxon>Betaproteobacteria</taxon>
        <taxon>Burkholderiales</taxon>
        <taxon>Comamonadaceae</taxon>
        <taxon>Hylemonella</taxon>
    </lineage>
</organism>
<evidence type="ECO:0000313" key="3">
    <source>
        <dbReference type="Proteomes" id="UP000023268"/>
    </source>
</evidence>
<evidence type="ECO:0000313" key="2">
    <source>
        <dbReference type="EMBL" id="EYC50907.1"/>
    </source>
</evidence>
<comment type="caution">
    <text evidence="2">The sequence shown here is derived from an EMBL/GenBank/DDBJ whole genome shotgun (WGS) entry which is preliminary data.</text>
</comment>
<keyword evidence="1" id="KW-0472">Membrane</keyword>
<dbReference type="Proteomes" id="UP000023268">
    <property type="component" value="Unassembled WGS sequence"/>
</dbReference>
<dbReference type="InterPro" id="IPR012902">
    <property type="entry name" value="N_methyl_site"/>
</dbReference>
<dbReference type="Pfam" id="PF07963">
    <property type="entry name" value="N_methyl"/>
    <property type="match status" value="1"/>
</dbReference>
<dbReference type="InterPro" id="IPR031982">
    <property type="entry name" value="PilE-like"/>
</dbReference>
<accession>A0A016XH65</accession>
<dbReference type="GO" id="GO:0043683">
    <property type="term" value="P:type IV pilus assembly"/>
    <property type="evidence" value="ECO:0007669"/>
    <property type="project" value="InterPro"/>
</dbReference>
<proteinExistence type="predicted"/>
<dbReference type="PANTHER" id="PTHR30093">
    <property type="entry name" value="GENERAL SECRETION PATHWAY PROTEIN G"/>
    <property type="match status" value="1"/>
</dbReference>
<reference evidence="2 3" key="1">
    <citation type="submission" date="2014-02" db="EMBL/GenBank/DDBJ databases">
        <title>Draft Genome of Hylemonella gracilis isolated from the Niagara River.</title>
        <authorList>
            <person name="Pawlowski D.R."/>
            <person name="Koudelka G.B."/>
        </authorList>
    </citation>
    <scope>NUCLEOTIDE SEQUENCE [LARGE SCALE GENOMIC DNA]</scope>
    <source>
        <strain evidence="2 3">Niagara R</strain>
    </source>
</reference>
<dbReference type="InterPro" id="IPR045584">
    <property type="entry name" value="Pilin-like"/>
</dbReference>
<feature type="transmembrane region" description="Helical" evidence="1">
    <location>
        <begin position="30"/>
        <end position="56"/>
    </location>
</feature>
<dbReference type="SUPFAM" id="SSF54523">
    <property type="entry name" value="Pili subunits"/>
    <property type="match status" value="1"/>
</dbReference>
<evidence type="ECO:0000256" key="1">
    <source>
        <dbReference type="SAM" id="Phobius"/>
    </source>
</evidence>
<keyword evidence="1" id="KW-1133">Transmembrane helix</keyword>
<dbReference type="Pfam" id="PF16732">
    <property type="entry name" value="ComP_DUS"/>
    <property type="match status" value="1"/>
</dbReference>
<dbReference type="Gene3D" id="3.30.700.10">
    <property type="entry name" value="Glycoprotein, Type 4 Pilin"/>
    <property type="match status" value="1"/>
</dbReference>
<sequence length="168" mass="18914">MKHQQVGMRHAQRHRSRSLSFRWSGPWARAWGYTLIELMVVVLIVGILAAVAYPAYTQHVRRAHRAEARAALQDAQQYMERYYAAYQRYTTQADQPPTLPRRLRTVPEGATVEAARYQLSVSEAQADAYTLTATPAPGWDEACGSLTLKHTGLKGRTGTALSVPDCWR</sequence>
<dbReference type="STRING" id="1458275.AZ34_07355"/>
<dbReference type="NCBIfam" id="TIGR02532">
    <property type="entry name" value="IV_pilin_GFxxxE"/>
    <property type="match status" value="1"/>
</dbReference>
<dbReference type="PANTHER" id="PTHR30093:SF47">
    <property type="entry name" value="TYPE IV PILUS NON-CORE MINOR PILIN PILE"/>
    <property type="match status" value="1"/>
</dbReference>